<sequence>MLVLYLMTGVVPWASKRNLQILRFITNHEKPEIPEYLRETISYLITECLDPKPSSRPAFEQIVNEISDPDFYSDPNQDLDIKSFIEYVNKLNSAAIPGLILSPMNTNEVIKANEATNTNEKDKNFFIGEDDEQFHVLVEKIKQNQFFLYQKIIDIRNRRVMCKKVLIPEEETFKHVQNAMKEFELLLTIDHPCICKIFGVNTCEIININDDDELITTIALFLEFLDFDLKDCLTKGMLTNTIKAQIAIEIIHAMLFIHNHGLIHRDLKIDNIRLNSLLESKIADLNLVKINDLINQTVSQSQSSLVKNLGDAIYMSPELLKEEKYDNKTDVYSFGVLLYHLFEGSLPKYTIKSKLKQKEFPLPSPSDSISKFCIDLISRCISFDPKLRPSFENILEQVRLNYYGFAPDINFDFVSKRDQELSSAGK</sequence>
<evidence type="ECO:0000313" key="2">
    <source>
        <dbReference type="EMBL" id="KAK8845244.1"/>
    </source>
</evidence>
<dbReference type="PANTHER" id="PTHR44329">
    <property type="entry name" value="SERINE/THREONINE-PROTEIN KINASE TNNI3K-RELATED"/>
    <property type="match status" value="1"/>
</dbReference>
<dbReference type="InterPro" id="IPR051681">
    <property type="entry name" value="Ser/Thr_Kinases-Pseudokinases"/>
</dbReference>
<feature type="domain" description="Protein kinase" evidence="1">
    <location>
        <begin position="135"/>
        <end position="400"/>
    </location>
</feature>
<dbReference type="Pfam" id="PF00069">
    <property type="entry name" value="Pkinase"/>
    <property type="match status" value="1"/>
</dbReference>
<protein>
    <recommendedName>
        <fullName evidence="1">Protein kinase domain-containing protein</fullName>
    </recommendedName>
</protein>
<gene>
    <name evidence="2" type="ORF">M9Y10_021434</name>
</gene>
<dbReference type="InterPro" id="IPR011009">
    <property type="entry name" value="Kinase-like_dom_sf"/>
</dbReference>
<evidence type="ECO:0000313" key="3">
    <source>
        <dbReference type="Proteomes" id="UP001470230"/>
    </source>
</evidence>
<dbReference type="InterPro" id="IPR000719">
    <property type="entry name" value="Prot_kinase_dom"/>
</dbReference>
<dbReference type="Gene3D" id="1.10.510.10">
    <property type="entry name" value="Transferase(Phosphotransferase) domain 1"/>
    <property type="match status" value="2"/>
</dbReference>
<organism evidence="2 3">
    <name type="scientific">Tritrichomonas musculus</name>
    <dbReference type="NCBI Taxonomy" id="1915356"/>
    <lineage>
        <taxon>Eukaryota</taxon>
        <taxon>Metamonada</taxon>
        <taxon>Parabasalia</taxon>
        <taxon>Tritrichomonadida</taxon>
        <taxon>Tritrichomonadidae</taxon>
        <taxon>Tritrichomonas</taxon>
    </lineage>
</organism>
<accession>A0ABR2HDV9</accession>
<comment type="caution">
    <text evidence="2">The sequence shown here is derived from an EMBL/GenBank/DDBJ whole genome shotgun (WGS) entry which is preliminary data.</text>
</comment>
<reference evidence="2 3" key="1">
    <citation type="submission" date="2024-04" db="EMBL/GenBank/DDBJ databases">
        <title>Tritrichomonas musculus Genome.</title>
        <authorList>
            <person name="Alves-Ferreira E."/>
            <person name="Grigg M."/>
            <person name="Lorenzi H."/>
            <person name="Galac M."/>
        </authorList>
    </citation>
    <scope>NUCLEOTIDE SEQUENCE [LARGE SCALE GENOMIC DNA]</scope>
    <source>
        <strain evidence="2 3">EAF2021</strain>
    </source>
</reference>
<name>A0ABR2HDV9_9EUKA</name>
<evidence type="ECO:0000259" key="1">
    <source>
        <dbReference type="PROSITE" id="PS50011"/>
    </source>
</evidence>
<dbReference type="PROSITE" id="PS50011">
    <property type="entry name" value="PROTEIN_KINASE_DOM"/>
    <property type="match status" value="1"/>
</dbReference>
<dbReference type="Pfam" id="PF07714">
    <property type="entry name" value="PK_Tyr_Ser-Thr"/>
    <property type="match status" value="1"/>
</dbReference>
<proteinExistence type="predicted"/>
<dbReference type="Proteomes" id="UP001470230">
    <property type="component" value="Unassembled WGS sequence"/>
</dbReference>
<dbReference type="EMBL" id="JAPFFF010000031">
    <property type="protein sequence ID" value="KAK8845244.1"/>
    <property type="molecule type" value="Genomic_DNA"/>
</dbReference>
<dbReference type="SMART" id="SM00220">
    <property type="entry name" value="S_TKc"/>
    <property type="match status" value="1"/>
</dbReference>
<dbReference type="SUPFAM" id="SSF56112">
    <property type="entry name" value="Protein kinase-like (PK-like)"/>
    <property type="match status" value="2"/>
</dbReference>
<keyword evidence="3" id="KW-1185">Reference proteome</keyword>
<dbReference type="InterPro" id="IPR001245">
    <property type="entry name" value="Ser-Thr/Tyr_kinase_cat_dom"/>
</dbReference>